<protein>
    <submittedName>
        <fullName evidence="1">Uncharacterized protein</fullName>
    </submittedName>
</protein>
<dbReference type="RefSeq" id="WP_146892853.1">
    <property type="nucleotide sequence ID" value="NZ_BJYG01000083.1"/>
</dbReference>
<dbReference type="AlphaFoldDB" id="A0A511XQL7"/>
<accession>A0A511XQL7</accession>
<proteinExistence type="predicted"/>
<evidence type="ECO:0000313" key="1">
    <source>
        <dbReference type="EMBL" id="GEN65253.1"/>
    </source>
</evidence>
<name>A0A511XQL7_9PROT</name>
<dbReference type="EMBL" id="BJYG01000083">
    <property type="protein sequence ID" value="GEN65253.1"/>
    <property type="molecule type" value="Genomic_DNA"/>
</dbReference>
<organism evidence="1 2">
    <name type="scientific">Acetobacter oeni</name>
    <dbReference type="NCBI Taxonomy" id="304077"/>
    <lineage>
        <taxon>Bacteria</taxon>
        <taxon>Pseudomonadati</taxon>
        <taxon>Pseudomonadota</taxon>
        <taxon>Alphaproteobacteria</taxon>
        <taxon>Acetobacterales</taxon>
        <taxon>Acetobacteraceae</taxon>
        <taxon>Acetobacter</taxon>
    </lineage>
</organism>
<dbReference type="OrthoDB" id="7274261at2"/>
<gene>
    <name evidence="1" type="ORF">AOE01nite_34770</name>
</gene>
<keyword evidence="2" id="KW-1185">Reference proteome</keyword>
<sequence length="90" mass="10287">MKDAHALNLILTKIMNLNQARPDDIKYCPFIFSEIHEPSASIRNGPAPVRGPDACGHVQGMYQSGFYRVRELFLLIVSHEYNKYSYTTLL</sequence>
<reference evidence="1 2" key="1">
    <citation type="submission" date="2019-07" db="EMBL/GenBank/DDBJ databases">
        <title>Whole genome shotgun sequence of Acetobacter oeni NBRC 105207.</title>
        <authorList>
            <person name="Hosoyama A."/>
            <person name="Uohara A."/>
            <person name="Ohji S."/>
            <person name="Ichikawa N."/>
        </authorList>
    </citation>
    <scope>NUCLEOTIDE SEQUENCE [LARGE SCALE GENOMIC DNA]</scope>
    <source>
        <strain evidence="1 2">NBRC 105207</strain>
    </source>
</reference>
<dbReference type="Proteomes" id="UP000321746">
    <property type="component" value="Unassembled WGS sequence"/>
</dbReference>
<comment type="caution">
    <text evidence="1">The sequence shown here is derived from an EMBL/GenBank/DDBJ whole genome shotgun (WGS) entry which is preliminary data.</text>
</comment>
<evidence type="ECO:0000313" key="2">
    <source>
        <dbReference type="Proteomes" id="UP000321746"/>
    </source>
</evidence>